<dbReference type="Pfam" id="PF04389">
    <property type="entry name" value="Peptidase_M28"/>
    <property type="match status" value="1"/>
</dbReference>
<dbReference type="GO" id="GO:0006508">
    <property type="term" value="P:proteolysis"/>
    <property type="evidence" value="ECO:0007669"/>
    <property type="project" value="InterPro"/>
</dbReference>
<organism evidence="3 4">
    <name type="scientific">Pseudoxanthomonas winnipegensis</name>
    <dbReference type="NCBI Taxonomy" id="2480810"/>
    <lineage>
        <taxon>Bacteria</taxon>
        <taxon>Pseudomonadati</taxon>
        <taxon>Pseudomonadota</taxon>
        <taxon>Gammaproteobacteria</taxon>
        <taxon>Lysobacterales</taxon>
        <taxon>Lysobacteraceae</taxon>
        <taxon>Pseudoxanthomonas</taxon>
    </lineage>
</organism>
<accession>A0A4Q8LME7</accession>
<sequence length="366" mass="39333">MTIYMTLRIALLSSALMAGIAQAKEPSLPQPQASLLSSISADAMRGDLSFLASDALEGRGTPSRGLDLAAEYIAAQFRGAGLEPLGDDGYFQTADWRQIAPEKERAKFADAPEPLIVRNVVGLLRGSDPVLSKTYVLVTAHYDHLGIRKDKGDDPIFNGANDDGSGTVSVIALARAFAAQQVRPKRSIVFMTVFGEEHGLVGSRYYGAHPLVPVADTVANINLEQVGRTDDSEGPQVRAAAITGADYSQVADVLRKAGEDTGIRMTKHLVNSDRYFAFSDNQALADLGVPAHTISVAYAFPDYHGPADTWDKIDYANMAAIDRTVALAVWTIANDPKAPRWNADNPKAAKYVEAARRLHGEQNAAP</sequence>
<proteinExistence type="predicted"/>
<dbReference type="PANTHER" id="PTHR12147:SF26">
    <property type="entry name" value="PEPTIDASE M28 DOMAIN-CONTAINING PROTEIN"/>
    <property type="match status" value="1"/>
</dbReference>
<evidence type="ECO:0000256" key="1">
    <source>
        <dbReference type="SAM" id="SignalP"/>
    </source>
</evidence>
<name>A0A4Q8LME7_9GAMM</name>
<evidence type="ECO:0000313" key="3">
    <source>
        <dbReference type="EMBL" id="TAA31111.1"/>
    </source>
</evidence>
<reference evidence="3 4" key="1">
    <citation type="submission" date="2019-02" db="EMBL/GenBank/DDBJ databases">
        <title>WGS of Pseudoxanthomonas species novum from clinical isolates.</title>
        <authorList>
            <person name="Bernier A.-M."/>
            <person name="Bernard K."/>
            <person name="Vachon A."/>
        </authorList>
    </citation>
    <scope>NUCLEOTIDE SEQUENCE [LARGE SCALE GENOMIC DNA]</scope>
    <source>
        <strain evidence="3 4">NML171202</strain>
    </source>
</reference>
<dbReference type="Proteomes" id="UP000291286">
    <property type="component" value="Unassembled WGS sequence"/>
</dbReference>
<dbReference type="AlphaFoldDB" id="A0A4Q8LME7"/>
<protein>
    <submittedName>
        <fullName evidence="3">M20/M25/M40 family metallo-hydrolase</fullName>
    </submittedName>
</protein>
<comment type="caution">
    <text evidence="3">The sequence shown here is derived from an EMBL/GenBank/DDBJ whole genome shotgun (WGS) entry which is preliminary data.</text>
</comment>
<feature type="signal peptide" evidence="1">
    <location>
        <begin position="1"/>
        <end position="23"/>
    </location>
</feature>
<dbReference type="InterPro" id="IPR045175">
    <property type="entry name" value="M28_fam"/>
</dbReference>
<feature type="chain" id="PRO_5020305796" evidence="1">
    <location>
        <begin position="24"/>
        <end position="366"/>
    </location>
</feature>
<dbReference type="RefSeq" id="WP_130516700.1">
    <property type="nucleotide sequence ID" value="NZ_SHMA01000004.1"/>
</dbReference>
<dbReference type="PANTHER" id="PTHR12147">
    <property type="entry name" value="METALLOPEPTIDASE M28 FAMILY MEMBER"/>
    <property type="match status" value="1"/>
</dbReference>
<evidence type="ECO:0000259" key="2">
    <source>
        <dbReference type="Pfam" id="PF04389"/>
    </source>
</evidence>
<evidence type="ECO:0000313" key="4">
    <source>
        <dbReference type="Proteomes" id="UP000291286"/>
    </source>
</evidence>
<dbReference type="GO" id="GO:0008235">
    <property type="term" value="F:metalloexopeptidase activity"/>
    <property type="evidence" value="ECO:0007669"/>
    <property type="project" value="InterPro"/>
</dbReference>
<dbReference type="Gene3D" id="3.40.630.10">
    <property type="entry name" value="Zn peptidases"/>
    <property type="match status" value="1"/>
</dbReference>
<feature type="domain" description="Peptidase M28" evidence="2">
    <location>
        <begin position="119"/>
        <end position="327"/>
    </location>
</feature>
<dbReference type="SUPFAM" id="SSF53187">
    <property type="entry name" value="Zn-dependent exopeptidases"/>
    <property type="match status" value="1"/>
</dbReference>
<gene>
    <name evidence="3" type="ORF">EA661_05885</name>
</gene>
<dbReference type="EMBL" id="SHMB01000002">
    <property type="protein sequence ID" value="TAA31111.1"/>
    <property type="molecule type" value="Genomic_DNA"/>
</dbReference>
<dbReference type="InterPro" id="IPR007484">
    <property type="entry name" value="Peptidase_M28"/>
</dbReference>
<keyword evidence="3" id="KW-0378">Hydrolase</keyword>
<keyword evidence="1" id="KW-0732">Signal</keyword>